<protein>
    <submittedName>
        <fullName evidence="2">Uncharacterized protein</fullName>
    </submittedName>
</protein>
<evidence type="ECO:0000313" key="3">
    <source>
        <dbReference type="Proteomes" id="UP000006190"/>
    </source>
</evidence>
<dbReference type="PATRIC" id="fig|883113.3.peg.506"/>
<accession>H3NI76</accession>
<dbReference type="EMBL" id="AGEG01000003">
    <property type="protein sequence ID" value="EHR37875.1"/>
    <property type="molecule type" value="Genomic_DNA"/>
</dbReference>
<organism evidence="2 3">
    <name type="scientific">Facklamia languida CCUG 37842</name>
    <dbReference type="NCBI Taxonomy" id="883113"/>
    <lineage>
        <taxon>Bacteria</taxon>
        <taxon>Bacillati</taxon>
        <taxon>Bacillota</taxon>
        <taxon>Bacilli</taxon>
        <taxon>Lactobacillales</taxon>
        <taxon>Aerococcaceae</taxon>
        <taxon>Facklamia</taxon>
    </lineage>
</organism>
<reference evidence="2 3" key="1">
    <citation type="submission" date="2012-01" db="EMBL/GenBank/DDBJ databases">
        <title>The Genome Sequence of Facklamia languida CCUG 37842.</title>
        <authorList>
            <consortium name="The Broad Institute Genome Sequencing Platform"/>
            <person name="Earl A."/>
            <person name="Ward D."/>
            <person name="Feldgarden M."/>
            <person name="Gevers D."/>
            <person name="Huys G."/>
            <person name="Young S.K."/>
            <person name="Zeng Q."/>
            <person name="Gargeya S."/>
            <person name="Fitzgerald M."/>
            <person name="Haas B."/>
            <person name="Abouelleil A."/>
            <person name="Alvarado L."/>
            <person name="Arachchi H.M."/>
            <person name="Berlin A."/>
            <person name="Chapman S.B."/>
            <person name="Gearin G."/>
            <person name="Goldberg J."/>
            <person name="Griggs A."/>
            <person name="Gujja S."/>
            <person name="Hansen M."/>
            <person name="Heiman D."/>
            <person name="Howarth C."/>
            <person name="Larimer J."/>
            <person name="Lui A."/>
            <person name="MacDonald P.J.P."/>
            <person name="McCowen C."/>
            <person name="Montmayeur A."/>
            <person name="Murphy C."/>
            <person name="Neiman D."/>
            <person name="Pearson M."/>
            <person name="Priest M."/>
            <person name="Roberts A."/>
            <person name="Saif S."/>
            <person name="Shea T."/>
            <person name="Sisk P."/>
            <person name="Stolte C."/>
            <person name="Sykes S."/>
            <person name="Wortman J."/>
            <person name="Nusbaum C."/>
            <person name="Birren B."/>
        </authorList>
    </citation>
    <scope>NUCLEOTIDE SEQUENCE [LARGE SCALE GENOMIC DNA]</scope>
    <source>
        <strain evidence="2 3">CCUG 37842</strain>
    </source>
</reference>
<feature type="chain" id="PRO_5003590391" evidence="1">
    <location>
        <begin position="31"/>
        <end position="388"/>
    </location>
</feature>
<dbReference type="STRING" id="883113.HMPREF9708_00504"/>
<gene>
    <name evidence="2" type="ORF">HMPREF9708_00504</name>
</gene>
<evidence type="ECO:0000256" key="1">
    <source>
        <dbReference type="SAM" id="SignalP"/>
    </source>
</evidence>
<name>H3NI76_9LACT</name>
<keyword evidence="1" id="KW-0732">Signal</keyword>
<dbReference type="RefSeq" id="WP_006308531.1">
    <property type="nucleotide sequence ID" value="NZ_JH601133.1"/>
</dbReference>
<sequence length="388" mass="45647">MHVKRWLIPLIAALLFVSIYPSGSTNCVLAAPSKVEEKEIIRNQEDENQEVLNFIEAFDHLEASDRYQVAIRWIDLMDQSTIGEVNVIGQQSSGDFLAHFKFYPSNYVPQITEFNLLSYQRYDLVYAQLFKLLDSLAFYKQPFFDYHFDKLIKKYKEDYVQVDQQEFKTGNLAQKPVTPFIIQPNKDKLNKVAKDYLEKNPLNGKYDLKIDRIEIPGNFFEGQKQFGLDYQMFVNLQEASTKDRNYHHWQNEFQQQVRLSEEESVFSVQFQVKSTISDQLLKGHPERERWMNDFEQSNLLSGRGIMDKVTKVHMTLDPDKQTYQLVVEGMMESLDFNLFKEDTAELSTKHIRMEYQFSPTDIEVPDLDSIHTMSIDEANYQIEQLLDK</sequence>
<feature type="signal peptide" evidence="1">
    <location>
        <begin position="1"/>
        <end position="30"/>
    </location>
</feature>
<evidence type="ECO:0000313" key="2">
    <source>
        <dbReference type="EMBL" id="EHR37875.1"/>
    </source>
</evidence>
<proteinExistence type="predicted"/>
<dbReference type="OrthoDB" id="2139129at2"/>
<keyword evidence="3" id="KW-1185">Reference proteome</keyword>
<dbReference type="Proteomes" id="UP000006190">
    <property type="component" value="Unassembled WGS sequence"/>
</dbReference>
<dbReference type="HOGENOM" id="CLU_713193_0_0_9"/>
<dbReference type="eggNOG" id="ENOG5033BKH">
    <property type="taxonomic scope" value="Bacteria"/>
</dbReference>
<comment type="caution">
    <text evidence="2">The sequence shown here is derived from an EMBL/GenBank/DDBJ whole genome shotgun (WGS) entry which is preliminary data.</text>
</comment>
<dbReference type="AlphaFoldDB" id="H3NI76"/>